<dbReference type="EMBL" id="BAMX01000031">
    <property type="protein sequence ID" value="GAN66913.1"/>
    <property type="molecule type" value="Genomic_DNA"/>
</dbReference>
<dbReference type="AlphaFoldDB" id="A0A0D6NMS5"/>
<dbReference type="GeneID" id="76205048"/>
<protein>
    <recommendedName>
        <fullName evidence="5">DUF3761 domain-containing protein</fullName>
    </recommendedName>
</protein>
<reference evidence="3 4" key="1">
    <citation type="submission" date="2012-11" db="EMBL/GenBank/DDBJ databases">
        <title>Whole genome sequence of Acetobacter orientalis 21F-2.</title>
        <authorList>
            <person name="Azuma Y."/>
            <person name="Higashiura N."/>
            <person name="Hirakawa H."/>
            <person name="Matsushita K."/>
        </authorList>
    </citation>
    <scope>NUCLEOTIDE SEQUENCE [LARGE SCALE GENOMIC DNA]</scope>
    <source>
        <strain evidence="3 4">21F-2</strain>
    </source>
</reference>
<dbReference type="Pfam" id="PF12587">
    <property type="entry name" value="DUF3761"/>
    <property type="match status" value="1"/>
</dbReference>
<dbReference type="InterPro" id="IPR022236">
    <property type="entry name" value="DUF3761"/>
</dbReference>
<name>A0A0D6NMS5_9PROT</name>
<evidence type="ECO:0000313" key="3">
    <source>
        <dbReference type="EMBL" id="GAN66913.1"/>
    </source>
</evidence>
<dbReference type="Proteomes" id="UP000032670">
    <property type="component" value="Unassembled WGS sequence"/>
</dbReference>
<evidence type="ECO:0000256" key="2">
    <source>
        <dbReference type="SAM" id="SignalP"/>
    </source>
</evidence>
<dbReference type="RefSeq" id="WP_048841952.1">
    <property type="nucleotide sequence ID" value="NZ_BAMX01000031.1"/>
</dbReference>
<gene>
    <name evidence="3" type="ORF">Abor_031_079</name>
</gene>
<comment type="caution">
    <text evidence="3">The sequence shown here is derived from an EMBL/GenBank/DDBJ whole genome shotgun (WGS) entry which is preliminary data.</text>
</comment>
<feature type="region of interest" description="Disordered" evidence="1">
    <location>
        <begin position="41"/>
        <end position="81"/>
    </location>
</feature>
<evidence type="ECO:0000313" key="4">
    <source>
        <dbReference type="Proteomes" id="UP000032670"/>
    </source>
</evidence>
<keyword evidence="4" id="KW-1185">Reference proteome</keyword>
<feature type="compositionally biased region" description="Basic and acidic residues" evidence="1">
    <location>
        <begin position="49"/>
        <end position="62"/>
    </location>
</feature>
<sequence length="107" mass="11385">MVNINNIPKAALCYSIALCLGAFLTPPALAFKAPAYQEAPQSAPNEAELQEHKHYRNMDGKTVHSPAHTKSGQAPPGASAKCGDGSYSFSLHHRGTCSRHGGVAEWL</sequence>
<feature type="signal peptide" evidence="2">
    <location>
        <begin position="1"/>
        <end position="30"/>
    </location>
</feature>
<dbReference type="STRING" id="1231341.Abor_031_079"/>
<proteinExistence type="predicted"/>
<keyword evidence="2" id="KW-0732">Signal</keyword>
<organism evidence="3 4">
    <name type="scientific">Acetobacter orientalis</name>
    <dbReference type="NCBI Taxonomy" id="146474"/>
    <lineage>
        <taxon>Bacteria</taxon>
        <taxon>Pseudomonadati</taxon>
        <taxon>Pseudomonadota</taxon>
        <taxon>Alphaproteobacteria</taxon>
        <taxon>Acetobacterales</taxon>
        <taxon>Acetobacteraceae</taxon>
        <taxon>Acetobacter</taxon>
    </lineage>
</organism>
<accession>A0A6N3SUK0</accession>
<evidence type="ECO:0008006" key="5">
    <source>
        <dbReference type="Google" id="ProtNLM"/>
    </source>
</evidence>
<evidence type="ECO:0000256" key="1">
    <source>
        <dbReference type="SAM" id="MobiDB-lite"/>
    </source>
</evidence>
<accession>A0A0D6NMS5</accession>
<feature type="chain" id="PRO_5030005900" description="DUF3761 domain-containing protein" evidence="2">
    <location>
        <begin position="31"/>
        <end position="107"/>
    </location>
</feature>